<reference evidence="2 3" key="1">
    <citation type="journal article" date="2019" name="Emerg. Microbes Infect.">
        <title>Comprehensive subspecies identification of 175 nontuberculous mycobacteria species based on 7547 genomic profiles.</title>
        <authorList>
            <person name="Matsumoto Y."/>
            <person name="Kinjo T."/>
            <person name="Motooka D."/>
            <person name="Nabeya D."/>
            <person name="Jung N."/>
            <person name="Uechi K."/>
            <person name="Horii T."/>
            <person name="Iida T."/>
            <person name="Fujita J."/>
            <person name="Nakamura S."/>
        </authorList>
    </citation>
    <scope>NUCLEOTIDE SEQUENCE [LARGE SCALE GENOMIC DNA]</scope>
    <source>
        <strain evidence="2 3">JCM 15296</strain>
    </source>
</reference>
<protein>
    <submittedName>
        <fullName evidence="2">Sulfate transporter</fullName>
    </submittedName>
</protein>
<dbReference type="SUPFAM" id="SSF52091">
    <property type="entry name" value="SpoIIaa-like"/>
    <property type="match status" value="1"/>
</dbReference>
<dbReference type="RefSeq" id="WP_234884085.1">
    <property type="nucleotide sequence ID" value="NZ_AP022577.1"/>
</dbReference>
<keyword evidence="3" id="KW-1185">Reference proteome</keyword>
<sequence length="251" mass="26931">MTDLVHVSAPVYGRCGEYTMACAGVLDGLSYHTVRDIVVKATLDEPRAVIVDVNELQVPDASAWSVFTSARWLVSTWPDVPIMLICASDGVRDVIHGLGITRYVPVFATLREAVQSMGSTLPPRRHRARADLPPHVSSVIDAQRLVGGWLSGWSCPAMIPVAAVIATALVENVLRHTDSSPTLRVEYDGELVTVAVEDASPALAERNEDAAHSVRRISGLAMVAALTRVWGNLPTPAGKTVWAVVGPENVL</sequence>
<dbReference type="InterPro" id="IPR050267">
    <property type="entry name" value="Anti-sigma-factor_SerPK"/>
</dbReference>
<dbReference type="InterPro" id="IPR036890">
    <property type="entry name" value="HATPase_C_sf"/>
</dbReference>
<evidence type="ECO:0000313" key="2">
    <source>
        <dbReference type="EMBL" id="BBX86401.1"/>
    </source>
</evidence>
<dbReference type="CDD" id="cd16936">
    <property type="entry name" value="HATPase_RsbW-like"/>
    <property type="match status" value="1"/>
</dbReference>
<dbReference type="PANTHER" id="PTHR35526">
    <property type="entry name" value="ANTI-SIGMA-F FACTOR RSBW-RELATED"/>
    <property type="match status" value="1"/>
</dbReference>
<organism evidence="2 3">
    <name type="scientific">Mycolicibacterium aubagnense</name>
    <dbReference type="NCBI Taxonomy" id="319707"/>
    <lineage>
        <taxon>Bacteria</taxon>
        <taxon>Bacillati</taxon>
        <taxon>Actinomycetota</taxon>
        <taxon>Actinomycetes</taxon>
        <taxon>Mycobacteriales</taxon>
        <taxon>Mycobacteriaceae</taxon>
        <taxon>Mycolicibacterium</taxon>
    </lineage>
</organism>
<accession>A0ABN5YWV7</accession>
<proteinExistence type="predicted"/>
<name>A0ABN5YWV7_9MYCO</name>
<dbReference type="Gene3D" id="3.30.750.24">
    <property type="entry name" value="STAS domain"/>
    <property type="match status" value="1"/>
</dbReference>
<dbReference type="PROSITE" id="PS50801">
    <property type="entry name" value="STAS"/>
    <property type="match status" value="1"/>
</dbReference>
<dbReference type="InterPro" id="IPR002645">
    <property type="entry name" value="STAS_dom"/>
</dbReference>
<gene>
    <name evidence="2" type="ORF">MAUB_42740</name>
</gene>
<evidence type="ECO:0000313" key="3">
    <source>
        <dbReference type="Proteomes" id="UP000465609"/>
    </source>
</evidence>
<dbReference type="PANTHER" id="PTHR35526:SF3">
    <property type="entry name" value="ANTI-SIGMA-F FACTOR RSBW"/>
    <property type="match status" value="1"/>
</dbReference>
<dbReference type="Proteomes" id="UP000465609">
    <property type="component" value="Chromosome"/>
</dbReference>
<evidence type="ECO:0000259" key="1">
    <source>
        <dbReference type="PROSITE" id="PS50801"/>
    </source>
</evidence>
<dbReference type="Pfam" id="PF01740">
    <property type="entry name" value="STAS"/>
    <property type="match status" value="1"/>
</dbReference>
<feature type="domain" description="STAS" evidence="1">
    <location>
        <begin position="24"/>
        <end position="117"/>
    </location>
</feature>
<dbReference type="InterPro" id="IPR036513">
    <property type="entry name" value="STAS_dom_sf"/>
</dbReference>
<dbReference type="EMBL" id="AP022577">
    <property type="protein sequence ID" value="BBX86401.1"/>
    <property type="molecule type" value="Genomic_DNA"/>
</dbReference>
<dbReference type="Gene3D" id="3.30.565.10">
    <property type="entry name" value="Histidine kinase-like ATPase, C-terminal domain"/>
    <property type="match status" value="1"/>
</dbReference>